<comment type="caution">
    <text evidence="1">The sequence shown here is derived from an EMBL/GenBank/DDBJ whole genome shotgun (WGS) entry which is preliminary data.</text>
</comment>
<dbReference type="InterPro" id="IPR024232">
    <property type="entry name" value="SpoIIIAH"/>
</dbReference>
<name>D4S013_9FIRM</name>
<dbReference type="HOGENOM" id="CLU_086909_0_0_9"/>
<accession>D4S013</accession>
<dbReference type="STRING" id="45851.BHV86_10590"/>
<dbReference type="InterPro" id="IPR038503">
    <property type="entry name" value="SpoIIIAH_sf"/>
</dbReference>
<dbReference type="eggNOG" id="ENOG5032YS3">
    <property type="taxonomic scope" value="Bacteria"/>
</dbReference>
<protein>
    <recommendedName>
        <fullName evidence="3">Stage III sporulation protein AH</fullName>
    </recommendedName>
</protein>
<evidence type="ECO:0000313" key="2">
    <source>
        <dbReference type="Proteomes" id="UP000006238"/>
    </source>
</evidence>
<proteinExistence type="predicted"/>
<dbReference type="GeneID" id="98918341"/>
<evidence type="ECO:0008006" key="3">
    <source>
        <dbReference type="Google" id="ProtNLM"/>
    </source>
</evidence>
<dbReference type="RefSeq" id="WP_005603024.1">
    <property type="nucleotide sequence ID" value="NZ_GG663524.1"/>
</dbReference>
<dbReference type="Pfam" id="PF12685">
    <property type="entry name" value="SpoIIIAH"/>
    <property type="match status" value="1"/>
</dbReference>
<dbReference type="Gene3D" id="1.10.287.4300">
    <property type="entry name" value="Stage III sporulation protein AH-like"/>
    <property type="match status" value="1"/>
</dbReference>
<dbReference type="Proteomes" id="UP000006238">
    <property type="component" value="Unassembled WGS sequence"/>
</dbReference>
<gene>
    <name evidence="1" type="ORF">BUTYVIB_01429</name>
</gene>
<keyword evidence="2" id="KW-1185">Reference proteome</keyword>
<organism evidence="1 2">
    <name type="scientific">Eshraghiella crossota DSM 2876</name>
    <dbReference type="NCBI Taxonomy" id="511680"/>
    <lineage>
        <taxon>Bacteria</taxon>
        <taxon>Bacillati</taxon>
        <taxon>Bacillota</taxon>
        <taxon>Clostridia</taxon>
        <taxon>Lachnospirales</taxon>
        <taxon>Lachnospiraceae</taxon>
        <taxon>Eshraghiella</taxon>
    </lineage>
</organism>
<evidence type="ECO:0000313" key="1">
    <source>
        <dbReference type="EMBL" id="EFF68161.1"/>
    </source>
</evidence>
<dbReference type="AlphaFoldDB" id="D4S013"/>
<dbReference type="EMBL" id="ABWN01000030">
    <property type="protein sequence ID" value="EFF68161.1"/>
    <property type="molecule type" value="Genomic_DNA"/>
</dbReference>
<reference evidence="1 2" key="1">
    <citation type="submission" date="2010-02" db="EMBL/GenBank/DDBJ databases">
        <authorList>
            <person name="Weinstock G."/>
            <person name="Sodergren E."/>
            <person name="Clifton S."/>
            <person name="Fulton L."/>
            <person name="Fulton B."/>
            <person name="Courtney L."/>
            <person name="Fronick C."/>
            <person name="Harrison M."/>
            <person name="Strong C."/>
            <person name="Farmer C."/>
            <person name="Delahaunty K."/>
            <person name="Markovic C."/>
            <person name="Hall O."/>
            <person name="Minx P."/>
            <person name="Tomlinson C."/>
            <person name="Mitreva M."/>
            <person name="Nelson J."/>
            <person name="Hou S."/>
            <person name="Wollam A."/>
            <person name="Pepin K.H."/>
            <person name="Johnson M."/>
            <person name="Bhonagiri V."/>
            <person name="Zhang X."/>
            <person name="Suruliraj S."/>
            <person name="Warren W."/>
            <person name="Chinwalla A."/>
            <person name="Mardis E.R."/>
            <person name="Wilson R.K."/>
        </authorList>
    </citation>
    <scope>NUCLEOTIDE SEQUENCE [LARGE SCALE GENOMIC DNA]</scope>
    <source>
        <strain evidence="1 2">DSM 2876</strain>
    </source>
</reference>
<sequence length="190" mass="20773">MKKIFKKNQIIITVLALMIAVAGYINYADGVKKKNAAANKTKEVVGTDVDKDLKDVDIAEPGNTVFTSGSTSQFIVSAKLEREQMRASNKQTLLDIINNVNISEAEKTAASEKMVAITTSSEKEVAAELMLEAKGFNNVIVSILNDKVDVVVERESLTETEIAQIEDIVTRKTDVPVTNLTITPVESRDK</sequence>